<dbReference type="InterPro" id="IPR037401">
    <property type="entry name" value="SnoaL-like"/>
</dbReference>
<evidence type="ECO:0000259" key="1">
    <source>
        <dbReference type="Pfam" id="PF13577"/>
    </source>
</evidence>
<accession>A0A1U9R507</accession>
<dbReference type="OrthoDB" id="981191at2"/>
<reference evidence="2 3" key="1">
    <citation type="submission" date="2016-11" db="EMBL/GenBank/DDBJ databases">
        <title>Complete genome sequence of Streptomyces niveus SCSIO 3406.</title>
        <authorList>
            <person name="Zhu Q."/>
            <person name="Cheng W."/>
            <person name="Song Y."/>
            <person name="Li Q."/>
            <person name="Ju J."/>
        </authorList>
    </citation>
    <scope>NUCLEOTIDE SEQUENCE [LARGE SCALE GENOMIC DNA]</scope>
    <source>
        <strain evidence="2 3">SCSIO 3406</strain>
    </source>
</reference>
<proteinExistence type="predicted"/>
<dbReference type="CDD" id="cd00531">
    <property type="entry name" value="NTF2_like"/>
    <property type="match status" value="1"/>
</dbReference>
<name>A0A1U9R507_STRNV</name>
<keyword evidence="3" id="KW-1185">Reference proteome</keyword>
<evidence type="ECO:0000313" key="2">
    <source>
        <dbReference type="EMBL" id="AQU71343.1"/>
    </source>
</evidence>
<dbReference type="KEGG" id="snw:BBN63_30250"/>
<dbReference type="Pfam" id="PF13577">
    <property type="entry name" value="SnoaL_4"/>
    <property type="match status" value="1"/>
</dbReference>
<dbReference type="AlphaFoldDB" id="A0A1U9R507"/>
<dbReference type="Gene3D" id="3.10.450.50">
    <property type="match status" value="1"/>
</dbReference>
<dbReference type="EMBL" id="CP018047">
    <property type="protein sequence ID" value="AQU71343.1"/>
    <property type="molecule type" value="Genomic_DNA"/>
</dbReference>
<organism evidence="2 3">
    <name type="scientific">Streptomyces niveus</name>
    <name type="common">Streptomyces spheroides</name>
    <dbReference type="NCBI Taxonomy" id="193462"/>
    <lineage>
        <taxon>Bacteria</taxon>
        <taxon>Bacillati</taxon>
        <taxon>Actinomycetota</taxon>
        <taxon>Actinomycetes</taxon>
        <taxon>Kitasatosporales</taxon>
        <taxon>Streptomycetaceae</taxon>
        <taxon>Streptomyces</taxon>
    </lineage>
</organism>
<protein>
    <recommendedName>
        <fullName evidence="1">SnoaL-like domain-containing protein</fullName>
    </recommendedName>
</protein>
<sequence>MDLATVMDRLAIDEVISGYAAAVDDSDWPGFLALYTPDGRADHRAAGGIEGSAAEVADWLAGVLGRFPVRQHLIGNRRLAFEDVGGYPGDRAEVRADSLTTVFQESGEAVTTVSRYTFGLSRTEDGWRLHGVVVREKAPRGAGATARHRDDGG</sequence>
<evidence type="ECO:0000313" key="3">
    <source>
        <dbReference type="Proteomes" id="UP000189677"/>
    </source>
</evidence>
<dbReference type="SUPFAM" id="SSF54427">
    <property type="entry name" value="NTF2-like"/>
    <property type="match status" value="1"/>
</dbReference>
<feature type="domain" description="SnoaL-like" evidence="1">
    <location>
        <begin position="6"/>
        <end position="130"/>
    </location>
</feature>
<gene>
    <name evidence="2" type="ORF">BBN63_30250</name>
</gene>
<dbReference type="Proteomes" id="UP000189677">
    <property type="component" value="Chromosome"/>
</dbReference>
<dbReference type="InterPro" id="IPR032710">
    <property type="entry name" value="NTF2-like_dom_sf"/>
</dbReference>